<keyword evidence="3" id="KW-0255">Endonuclease</keyword>
<evidence type="ECO:0000313" key="3">
    <source>
        <dbReference type="EMBL" id="MCU7694438.1"/>
    </source>
</evidence>
<dbReference type="InterPro" id="IPR005135">
    <property type="entry name" value="Endo/exonuclease/phosphatase"/>
</dbReference>
<organism evidence="3 4">
    <name type="scientific">Haoranjiania flava</name>
    <dbReference type="NCBI Taxonomy" id="1856322"/>
    <lineage>
        <taxon>Bacteria</taxon>
        <taxon>Pseudomonadati</taxon>
        <taxon>Bacteroidota</taxon>
        <taxon>Chitinophagia</taxon>
        <taxon>Chitinophagales</taxon>
        <taxon>Chitinophagaceae</taxon>
        <taxon>Haoranjiania</taxon>
    </lineage>
</organism>
<dbReference type="GO" id="GO:0004519">
    <property type="term" value="F:endonuclease activity"/>
    <property type="evidence" value="ECO:0007669"/>
    <property type="project" value="UniProtKB-KW"/>
</dbReference>
<gene>
    <name evidence="3" type="ORF">OD355_07905</name>
</gene>
<name>A0AAE3LKB6_9BACT</name>
<sequence length="257" mass="29620">MHKSFLFFLLAAFSFQVKFAQSQTIRVLSYNIHRGEDMNGRIDLQQIARVINDANPDVVSLQEVDSVTNRTNKVDQLKELAALTKMNYFYGKNMDYDGGGYGVGILSKYPIVDQFVTRLPNFSKSEPRVAATVEVKLRKNKSFLFTAIHLDYVKNPTERIEQAKKLQEVFSDIKKPSILAGDFNAEPGEVTMTDYFYKWYNDTDPGHSLSFPSNEPRKKIDYVLVSKNHRWKKKHYKVIDEKIASDHRPVLSVVELK</sequence>
<evidence type="ECO:0000313" key="4">
    <source>
        <dbReference type="Proteomes" id="UP001209317"/>
    </source>
</evidence>
<keyword evidence="1" id="KW-0732">Signal</keyword>
<comment type="caution">
    <text evidence="3">The sequence shown here is derived from an EMBL/GenBank/DDBJ whole genome shotgun (WGS) entry which is preliminary data.</text>
</comment>
<dbReference type="RefSeq" id="WP_263037924.1">
    <property type="nucleotide sequence ID" value="NZ_JAOTPL010000009.1"/>
</dbReference>
<protein>
    <submittedName>
        <fullName evidence="3">Endonuclease/exonuclease/phosphatase family protein</fullName>
    </submittedName>
</protein>
<dbReference type="GO" id="GO:0006506">
    <property type="term" value="P:GPI anchor biosynthetic process"/>
    <property type="evidence" value="ECO:0007669"/>
    <property type="project" value="TreeGrafter"/>
</dbReference>
<dbReference type="InterPro" id="IPR051916">
    <property type="entry name" value="GPI-anchor_lipid_remodeler"/>
</dbReference>
<dbReference type="Gene3D" id="3.60.10.10">
    <property type="entry name" value="Endonuclease/exonuclease/phosphatase"/>
    <property type="match status" value="1"/>
</dbReference>
<dbReference type="AlphaFoldDB" id="A0AAE3LKB6"/>
<feature type="domain" description="Endonuclease/exonuclease/phosphatase" evidence="2">
    <location>
        <begin position="28"/>
        <end position="247"/>
    </location>
</feature>
<keyword evidence="4" id="KW-1185">Reference proteome</keyword>
<keyword evidence="3" id="KW-0378">Hydrolase</keyword>
<evidence type="ECO:0000256" key="1">
    <source>
        <dbReference type="SAM" id="SignalP"/>
    </source>
</evidence>
<dbReference type="EMBL" id="JAOTPL010000009">
    <property type="protein sequence ID" value="MCU7694438.1"/>
    <property type="molecule type" value="Genomic_DNA"/>
</dbReference>
<keyword evidence="3" id="KW-0540">Nuclease</keyword>
<dbReference type="GO" id="GO:0016020">
    <property type="term" value="C:membrane"/>
    <property type="evidence" value="ECO:0007669"/>
    <property type="project" value="GOC"/>
</dbReference>
<dbReference type="PANTHER" id="PTHR14859">
    <property type="entry name" value="CALCOFLUOR WHITE HYPERSENSITIVE PROTEIN PRECURSOR"/>
    <property type="match status" value="1"/>
</dbReference>
<feature type="chain" id="PRO_5042211593" evidence="1">
    <location>
        <begin position="21"/>
        <end position="257"/>
    </location>
</feature>
<dbReference type="Pfam" id="PF03372">
    <property type="entry name" value="Exo_endo_phos"/>
    <property type="match status" value="1"/>
</dbReference>
<dbReference type="SUPFAM" id="SSF56219">
    <property type="entry name" value="DNase I-like"/>
    <property type="match status" value="1"/>
</dbReference>
<proteinExistence type="predicted"/>
<evidence type="ECO:0000259" key="2">
    <source>
        <dbReference type="Pfam" id="PF03372"/>
    </source>
</evidence>
<dbReference type="InterPro" id="IPR036691">
    <property type="entry name" value="Endo/exonu/phosph_ase_sf"/>
</dbReference>
<accession>A0AAE3LKB6</accession>
<feature type="signal peptide" evidence="1">
    <location>
        <begin position="1"/>
        <end position="20"/>
    </location>
</feature>
<reference evidence="3" key="1">
    <citation type="submission" date="2022-10" db="EMBL/GenBank/DDBJ databases">
        <authorList>
            <person name="Kim H.S."/>
            <person name="Kim J.-S."/>
            <person name="Suh M.K."/>
            <person name="Eom M.K."/>
            <person name="Lee J.-S."/>
        </authorList>
    </citation>
    <scope>NUCLEOTIDE SEQUENCE</scope>
    <source>
        <strain evidence="3">LIP-5</strain>
    </source>
</reference>
<dbReference type="PANTHER" id="PTHR14859:SF15">
    <property type="entry name" value="ENDONUCLEASE_EXONUCLEASE_PHOSPHATASE DOMAIN-CONTAINING PROTEIN"/>
    <property type="match status" value="1"/>
</dbReference>
<dbReference type="Proteomes" id="UP001209317">
    <property type="component" value="Unassembled WGS sequence"/>
</dbReference>